<dbReference type="PANTHER" id="PTHR33164:SF64">
    <property type="entry name" value="TRANSCRIPTIONAL REGULATOR SLYA"/>
    <property type="match status" value="1"/>
</dbReference>
<organism evidence="5 6">
    <name type="scientific">Vescimonas coprocola</name>
    <dbReference type="NCBI Taxonomy" id="2714355"/>
    <lineage>
        <taxon>Bacteria</taxon>
        <taxon>Bacillati</taxon>
        <taxon>Bacillota</taxon>
        <taxon>Clostridia</taxon>
        <taxon>Eubacteriales</taxon>
        <taxon>Oscillospiraceae</taxon>
        <taxon>Vescimonas</taxon>
    </lineage>
</organism>
<dbReference type="Gene3D" id="1.10.10.10">
    <property type="entry name" value="Winged helix-like DNA-binding domain superfamily/Winged helix DNA-binding domain"/>
    <property type="match status" value="1"/>
</dbReference>
<dbReference type="InterPro" id="IPR036390">
    <property type="entry name" value="WH_DNA-bd_sf"/>
</dbReference>
<dbReference type="GO" id="GO:0006950">
    <property type="term" value="P:response to stress"/>
    <property type="evidence" value="ECO:0007669"/>
    <property type="project" value="TreeGrafter"/>
</dbReference>
<name>A0A810Q8P7_9FIRM</name>
<keyword evidence="3" id="KW-0804">Transcription</keyword>
<evidence type="ECO:0000256" key="1">
    <source>
        <dbReference type="ARBA" id="ARBA00023015"/>
    </source>
</evidence>
<dbReference type="PROSITE" id="PS50995">
    <property type="entry name" value="HTH_MARR_2"/>
    <property type="match status" value="1"/>
</dbReference>
<keyword evidence="2" id="KW-0238">DNA-binding</keyword>
<dbReference type="GO" id="GO:0003700">
    <property type="term" value="F:DNA-binding transcription factor activity"/>
    <property type="evidence" value="ECO:0007669"/>
    <property type="project" value="InterPro"/>
</dbReference>
<dbReference type="EMBL" id="AP023418">
    <property type="protein sequence ID" value="BCK82046.1"/>
    <property type="molecule type" value="Genomic_DNA"/>
</dbReference>
<dbReference type="SUPFAM" id="SSF46785">
    <property type="entry name" value="Winged helix' DNA-binding domain"/>
    <property type="match status" value="1"/>
</dbReference>
<keyword evidence="1" id="KW-0805">Transcription regulation</keyword>
<keyword evidence="6" id="KW-1185">Reference proteome</keyword>
<gene>
    <name evidence="5" type="primary">slyA</name>
    <name evidence="5" type="ORF">MM50RIKEN_18090</name>
</gene>
<dbReference type="Pfam" id="PF12802">
    <property type="entry name" value="MarR_2"/>
    <property type="match status" value="1"/>
</dbReference>
<dbReference type="PANTHER" id="PTHR33164">
    <property type="entry name" value="TRANSCRIPTIONAL REGULATOR, MARR FAMILY"/>
    <property type="match status" value="1"/>
</dbReference>
<dbReference type="Proteomes" id="UP000681035">
    <property type="component" value="Chromosome"/>
</dbReference>
<accession>A0A810Q8P7</accession>
<dbReference type="InterPro" id="IPR036388">
    <property type="entry name" value="WH-like_DNA-bd_sf"/>
</dbReference>
<dbReference type="PRINTS" id="PR00598">
    <property type="entry name" value="HTHMARR"/>
</dbReference>
<evidence type="ECO:0000256" key="3">
    <source>
        <dbReference type="ARBA" id="ARBA00023163"/>
    </source>
</evidence>
<evidence type="ECO:0000256" key="2">
    <source>
        <dbReference type="ARBA" id="ARBA00023125"/>
    </source>
</evidence>
<evidence type="ECO:0000313" key="5">
    <source>
        <dbReference type="EMBL" id="BCK82046.1"/>
    </source>
</evidence>
<dbReference type="GO" id="GO:0003677">
    <property type="term" value="F:DNA binding"/>
    <property type="evidence" value="ECO:0007669"/>
    <property type="project" value="UniProtKB-KW"/>
</dbReference>
<dbReference type="InterPro" id="IPR000835">
    <property type="entry name" value="HTH_MarR-typ"/>
</dbReference>
<proteinExistence type="predicted"/>
<dbReference type="SMART" id="SM00347">
    <property type="entry name" value="HTH_MARR"/>
    <property type="match status" value="1"/>
</dbReference>
<evidence type="ECO:0000313" key="6">
    <source>
        <dbReference type="Proteomes" id="UP000681035"/>
    </source>
</evidence>
<dbReference type="RefSeq" id="WP_213540664.1">
    <property type="nucleotide sequence ID" value="NZ_AP023418.1"/>
</dbReference>
<sequence>MSSTCQSDHLGRLLGQCEHRMRMVMDRSLRQYGVTPVQCRALMYLHRQPEPVTQRQLEQYMAVKPSTINGIVGRLEEKGLLTRDACQQDARCRVLRLTEEGRRFRSDFIRIAQKTNRQMEQGFSPEELATLHRYLERVAQNLAAQMEETEL</sequence>
<feature type="domain" description="HTH marR-type" evidence="4">
    <location>
        <begin position="7"/>
        <end position="140"/>
    </location>
</feature>
<reference evidence="5" key="1">
    <citation type="submission" date="2020-09" db="EMBL/GenBank/DDBJ databases">
        <title>New species isolated from human feces.</title>
        <authorList>
            <person name="Kitahara M."/>
            <person name="Shigeno Y."/>
            <person name="Shime M."/>
            <person name="Matsumoto Y."/>
            <person name="Nakamura S."/>
            <person name="Motooka D."/>
            <person name="Fukuoka S."/>
            <person name="Nishikawa H."/>
            <person name="Benno Y."/>
        </authorList>
    </citation>
    <scope>NUCLEOTIDE SEQUENCE</scope>
    <source>
        <strain evidence="5">MM50</strain>
    </source>
</reference>
<dbReference type="KEGG" id="vcop:MM50RIKEN_18090"/>
<evidence type="ECO:0000259" key="4">
    <source>
        <dbReference type="PROSITE" id="PS50995"/>
    </source>
</evidence>
<dbReference type="AlphaFoldDB" id="A0A810Q8P7"/>
<dbReference type="InterPro" id="IPR039422">
    <property type="entry name" value="MarR/SlyA-like"/>
</dbReference>
<protein>
    <submittedName>
        <fullName evidence="5">Transcriptional regulator SlyA</fullName>
    </submittedName>
</protein>